<dbReference type="PRINTS" id="PR00035">
    <property type="entry name" value="HTHGNTR"/>
</dbReference>
<dbReference type="Pfam" id="PF00392">
    <property type="entry name" value="GntR"/>
    <property type="match status" value="1"/>
</dbReference>
<organism evidence="7 8">
    <name type="scientific">Mycolicibacterium flavescens</name>
    <name type="common">Mycobacterium flavescens</name>
    <dbReference type="NCBI Taxonomy" id="1776"/>
    <lineage>
        <taxon>Bacteria</taxon>
        <taxon>Bacillati</taxon>
        <taxon>Actinomycetota</taxon>
        <taxon>Actinomycetes</taxon>
        <taxon>Mycobacteriales</taxon>
        <taxon>Mycobacteriaceae</taxon>
        <taxon>Mycolicibacterium</taxon>
    </lineage>
</organism>
<dbReference type="InterPro" id="IPR015421">
    <property type="entry name" value="PyrdxlP-dep_Trfase_major"/>
</dbReference>
<dbReference type="OrthoDB" id="199743at2"/>
<comment type="similarity">
    <text evidence="1">In the C-terminal section; belongs to the class-I pyridoxal-phosphate-dependent aminotransferase family.</text>
</comment>
<evidence type="ECO:0000313" key="7">
    <source>
        <dbReference type="EMBL" id="ODQ92425.1"/>
    </source>
</evidence>
<evidence type="ECO:0000256" key="5">
    <source>
        <dbReference type="ARBA" id="ARBA00023163"/>
    </source>
</evidence>
<keyword evidence="3" id="KW-0805">Transcription regulation</keyword>
<dbReference type="GO" id="GO:0030170">
    <property type="term" value="F:pyridoxal phosphate binding"/>
    <property type="evidence" value="ECO:0007669"/>
    <property type="project" value="InterPro"/>
</dbReference>
<dbReference type="InterPro" id="IPR015424">
    <property type="entry name" value="PyrdxlP-dep_Trfase"/>
</dbReference>
<dbReference type="InterPro" id="IPR015422">
    <property type="entry name" value="PyrdxlP-dep_Trfase_small"/>
</dbReference>
<evidence type="ECO:0000256" key="1">
    <source>
        <dbReference type="ARBA" id="ARBA00005384"/>
    </source>
</evidence>
<dbReference type="InterPro" id="IPR051446">
    <property type="entry name" value="HTH_trans_reg/aminotransferase"/>
</dbReference>
<dbReference type="PANTHER" id="PTHR46577:SF1">
    <property type="entry name" value="HTH-TYPE TRANSCRIPTIONAL REGULATORY PROTEIN GABR"/>
    <property type="match status" value="1"/>
</dbReference>
<dbReference type="AlphaFoldDB" id="A0A1E3RR91"/>
<evidence type="ECO:0000256" key="4">
    <source>
        <dbReference type="ARBA" id="ARBA00023125"/>
    </source>
</evidence>
<dbReference type="CDD" id="cd07377">
    <property type="entry name" value="WHTH_GntR"/>
    <property type="match status" value="1"/>
</dbReference>
<sequence>MTIDMPARALNVDLLARELGNWRTSSRTGPAYQGLADAIRLLIVDGRVPVGARLPSERALADALRVSRTTVTAAYTQLRDDGYLNARRGARSTTALPLAPAAPVEAAPPTVSLAAAALSAPAAAVMEAFSEATGDVTPYLHAPGHELVGVAPLRQAIAERYCERGLPTEPDEVMVTTGALHAIGLILTTYVQPGDRVLVEQPTYHGALSSIATTGARAVPFALTDDGWDLEALAAVIHQMTPTLAYLIPDNQNPTGMTMPAEGRKHLARLISETRTRTIIDETILDMWLDDPMPAPMAAAMSARRDLVLTVGSMSKSFWGGLRVGWIRAERATIATIAALRPSVDMGTAVLEQYAAARLLGRHTELLPERREILRSRRAHLQALLSRHLPDWEPGPGVGGMSLWVRLPAPMSTALSAAASRLGLELPAGPRFGVDGTLERFVRVPYALPEPQLDEAVELLARAWHSITGLSAPEPATVVV</sequence>
<dbReference type="SUPFAM" id="SSF53383">
    <property type="entry name" value="PLP-dependent transferases"/>
    <property type="match status" value="1"/>
</dbReference>
<accession>A0A1E3RR91</accession>
<dbReference type="Pfam" id="PF00155">
    <property type="entry name" value="Aminotran_1_2"/>
    <property type="match status" value="1"/>
</dbReference>
<name>A0A1E3RR91_MYCFV</name>
<keyword evidence="5" id="KW-0804">Transcription</keyword>
<dbReference type="SMART" id="SM00345">
    <property type="entry name" value="HTH_GNTR"/>
    <property type="match status" value="1"/>
</dbReference>
<dbReference type="InterPro" id="IPR036388">
    <property type="entry name" value="WH-like_DNA-bd_sf"/>
</dbReference>
<evidence type="ECO:0000313" key="8">
    <source>
        <dbReference type="Proteomes" id="UP000094053"/>
    </source>
</evidence>
<dbReference type="GO" id="GO:0003677">
    <property type="term" value="F:DNA binding"/>
    <property type="evidence" value="ECO:0007669"/>
    <property type="project" value="UniProtKB-KW"/>
</dbReference>
<gene>
    <name evidence="7" type="ORF">BHQ18_01425</name>
</gene>
<dbReference type="SUPFAM" id="SSF46785">
    <property type="entry name" value="Winged helix' DNA-binding domain"/>
    <property type="match status" value="1"/>
</dbReference>
<dbReference type="PROSITE" id="PS50949">
    <property type="entry name" value="HTH_GNTR"/>
    <property type="match status" value="1"/>
</dbReference>
<reference evidence="8" key="1">
    <citation type="submission" date="2016-09" db="EMBL/GenBank/DDBJ databases">
        <authorList>
            <person name="Greninger A.L."/>
            <person name="Jerome K.R."/>
            <person name="Mcnair B."/>
            <person name="Wallis C."/>
            <person name="Fang F."/>
        </authorList>
    </citation>
    <scope>NUCLEOTIDE SEQUENCE [LARGE SCALE GENOMIC DNA]</scope>
    <source>
        <strain evidence="8">M6</strain>
    </source>
</reference>
<dbReference type="Gene3D" id="1.10.10.10">
    <property type="entry name" value="Winged helix-like DNA-binding domain superfamily/Winged helix DNA-binding domain"/>
    <property type="match status" value="1"/>
</dbReference>
<dbReference type="InterPro" id="IPR000524">
    <property type="entry name" value="Tscrpt_reg_HTH_GntR"/>
</dbReference>
<dbReference type="PANTHER" id="PTHR46577">
    <property type="entry name" value="HTH-TYPE TRANSCRIPTIONAL REGULATORY PROTEIN GABR"/>
    <property type="match status" value="1"/>
</dbReference>
<evidence type="ECO:0000259" key="6">
    <source>
        <dbReference type="PROSITE" id="PS50949"/>
    </source>
</evidence>
<dbReference type="CDD" id="cd00609">
    <property type="entry name" value="AAT_like"/>
    <property type="match status" value="1"/>
</dbReference>
<dbReference type="RefSeq" id="WP_069411775.1">
    <property type="nucleotide sequence ID" value="NZ_JACKUL010000020.1"/>
</dbReference>
<dbReference type="Proteomes" id="UP000094053">
    <property type="component" value="Unassembled WGS sequence"/>
</dbReference>
<comment type="caution">
    <text evidence="7">The sequence shown here is derived from an EMBL/GenBank/DDBJ whole genome shotgun (WGS) entry which is preliminary data.</text>
</comment>
<dbReference type="EMBL" id="MIHA01000001">
    <property type="protein sequence ID" value="ODQ92425.1"/>
    <property type="molecule type" value="Genomic_DNA"/>
</dbReference>
<dbReference type="Gene3D" id="3.90.1150.10">
    <property type="entry name" value="Aspartate Aminotransferase, domain 1"/>
    <property type="match status" value="1"/>
</dbReference>
<dbReference type="Gene3D" id="3.40.640.10">
    <property type="entry name" value="Type I PLP-dependent aspartate aminotransferase-like (Major domain)"/>
    <property type="match status" value="1"/>
</dbReference>
<evidence type="ECO:0000256" key="2">
    <source>
        <dbReference type="ARBA" id="ARBA00022898"/>
    </source>
</evidence>
<dbReference type="InterPro" id="IPR036390">
    <property type="entry name" value="WH_DNA-bd_sf"/>
</dbReference>
<keyword evidence="4" id="KW-0238">DNA-binding</keyword>
<dbReference type="STRING" id="1776.BHQ18_01425"/>
<keyword evidence="2" id="KW-0663">Pyridoxal phosphate</keyword>
<feature type="domain" description="HTH gntR-type" evidence="6">
    <location>
        <begin position="29"/>
        <end position="98"/>
    </location>
</feature>
<dbReference type="GO" id="GO:0003700">
    <property type="term" value="F:DNA-binding transcription factor activity"/>
    <property type="evidence" value="ECO:0007669"/>
    <property type="project" value="InterPro"/>
</dbReference>
<proteinExistence type="inferred from homology"/>
<keyword evidence="8" id="KW-1185">Reference proteome</keyword>
<dbReference type="InterPro" id="IPR004839">
    <property type="entry name" value="Aminotransferase_I/II_large"/>
</dbReference>
<protein>
    <submittedName>
        <fullName evidence="7">GntR family transcriptional regulator</fullName>
    </submittedName>
</protein>
<evidence type="ECO:0000256" key="3">
    <source>
        <dbReference type="ARBA" id="ARBA00023015"/>
    </source>
</evidence>